<keyword evidence="1" id="KW-0378">Hydrolase</keyword>
<protein>
    <recommendedName>
        <fullName evidence="3">CBM-cenC domain-containing protein</fullName>
    </recommendedName>
</protein>
<dbReference type="GO" id="GO:0016798">
    <property type="term" value="F:hydrolase activity, acting on glycosyl bonds"/>
    <property type="evidence" value="ECO:0007669"/>
    <property type="project" value="InterPro"/>
</dbReference>
<dbReference type="SUPFAM" id="SSF49785">
    <property type="entry name" value="Galactose-binding domain-like"/>
    <property type="match status" value="1"/>
</dbReference>
<dbReference type="AlphaFoldDB" id="A0A9P8RKI8"/>
<dbReference type="Gene3D" id="2.60.120.260">
    <property type="entry name" value="Galactose-binding domain-like"/>
    <property type="match status" value="1"/>
</dbReference>
<dbReference type="Proteomes" id="UP000758603">
    <property type="component" value="Unassembled WGS sequence"/>
</dbReference>
<dbReference type="EMBL" id="JAGPXC010000013">
    <property type="protein sequence ID" value="KAH6643430.1"/>
    <property type="molecule type" value="Genomic_DNA"/>
</dbReference>
<dbReference type="InterPro" id="IPR003305">
    <property type="entry name" value="CenC_carb-bd"/>
</dbReference>
<reference evidence="4" key="1">
    <citation type="journal article" date="2021" name="Nat. Commun.">
        <title>Genetic determinants of endophytism in the Arabidopsis root mycobiome.</title>
        <authorList>
            <person name="Mesny F."/>
            <person name="Miyauchi S."/>
            <person name="Thiergart T."/>
            <person name="Pickel B."/>
            <person name="Atanasova L."/>
            <person name="Karlsson M."/>
            <person name="Huettel B."/>
            <person name="Barry K.W."/>
            <person name="Haridas S."/>
            <person name="Chen C."/>
            <person name="Bauer D."/>
            <person name="Andreopoulos W."/>
            <person name="Pangilinan J."/>
            <person name="LaButti K."/>
            <person name="Riley R."/>
            <person name="Lipzen A."/>
            <person name="Clum A."/>
            <person name="Drula E."/>
            <person name="Henrissat B."/>
            <person name="Kohler A."/>
            <person name="Grigoriev I.V."/>
            <person name="Martin F.M."/>
            <person name="Hacquard S."/>
        </authorList>
    </citation>
    <scope>NUCLEOTIDE SEQUENCE</scope>
    <source>
        <strain evidence="4">MPI-SDFR-AT-0073</strain>
    </source>
</reference>
<evidence type="ECO:0000313" key="4">
    <source>
        <dbReference type="EMBL" id="KAH6643430.1"/>
    </source>
</evidence>
<feature type="signal peptide" evidence="2">
    <location>
        <begin position="1"/>
        <end position="25"/>
    </location>
</feature>
<dbReference type="OrthoDB" id="5424295at2759"/>
<feature type="domain" description="CBM-cenC" evidence="3">
    <location>
        <begin position="388"/>
        <end position="519"/>
    </location>
</feature>
<evidence type="ECO:0000259" key="3">
    <source>
        <dbReference type="Pfam" id="PF02018"/>
    </source>
</evidence>
<name>A0A9P8RKI8_9PEZI</name>
<dbReference type="InterPro" id="IPR008979">
    <property type="entry name" value="Galactose-bd-like_sf"/>
</dbReference>
<dbReference type="RefSeq" id="XP_045951360.1">
    <property type="nucleotide sequence ID" value="XM_046108688.1"/>
</dbReference>
<comment type="caution">
    <text evidence="4">The sequence shown here is derived from an EMBL/GenBank/DDBJ whole genome shotgun (WGS) entry which is preliminary data.</text>
</comment>
<gene>
    <name evidence="4" type="ORF">BKA67DRAFT_671106</name>
</gene>
<keyword evidence="2" id="KW-0732">Signal</keyword>
<organism evidence="4 5">
    <name type="scientific">Truncatella angustata</name>
    <dbReference type="NCBI Taxonomy" id="152316"/>
    <lineage>
        <taxon>Eukaryota</taxon>
        <taxon>Fungi</taxon>
        <taxon>Dikarya</taxon>
        <taxon>Ascomycota</taxon>
        <taxon>Pezizomycotina</taxon>
        <taxon>Sordariomycetes</taxon>
        <taxon>Xylariomycetidae</taxon>
        <taxon>Amphisphaeriales</taxon>
        <taxon>Sporocadaceae</taxon>
        <taxon>Truncatella</taxon>
    </lineage>
</organism>
<keyword evidence="5" id="KW-1185">Reference proteome</keyword>
<feature type="chain" id="PRO_5040291690" description="CBM-cenC domain-containing protein" evidence="2">
    <location>
        <begin position="26"/>
        <end position="599"/>
    </location>
</feature>
<sequence>MIILTIMKQTAWLLTALVIPTSIQAYCVADDCYRALFPCETPQAIADAVALCATLSDRYVYASEFPARATGSCGGINKAQYLSACACGPTCTPSSTATTTVTSSSSSTTAQTIERTLPNDLGSGVSRTAITSAMTNAVSVIVDPTLRFTSTETLNSVTGTTLTVTSATTMTTVVSPSESLGTSSNTSLGPDKTVTLTSGTVVTYNATKSQTSSSLISHGGEDTVTVTSVNTATDTISPIVTNTYSLSISSFTNKSSSTTTVVATSLVIKTISSSAESVCDGTYPTSPLTSTNTTLTTVPRTTGISTTVTTTASTSLSSAGYSNTVSPILPTGGNVTATSNWDSDFPTSTSIGTATASTATTLTSTSTATLTSSSAPICTSSSGQDVGFINGDFEDSLPPWRFEAADPFASRYDRVNDGAEGSCTSWQVSLNRTQNNDNDRVGFKLISPIYSVQPGTTYSLECWVKFEYPNHSSMVFEMNDQDTNVMTAIAWRQGTSWSNIHTAYTPSADWIQLTLAYYLGGSRSNTFWVDRIRLSPVPPVSTTSIRTAVSTATETLPPASTVFTLTVLESTPAPLSTTDTTTVGINSTTEVTVIPTVQI</sequence>
<dbReference type="GeneID" id="70137579"/>
<evidence type="ECO:0000256" key="2">
    <source>
        <dbReference type="SAM" id="SignalP"/>
    </source>
</evidence>
<proteinExistence type="predicted"/>
<dbReference type="Pfam" id="PF02018">
    <property type="entry name" value="CBM_4_9"/>
    <property type="match status" value="1"/>
</dbReference>
<evidence type="ECO:0000313" key="5">
    <source>
        <dbReference type="Proteomes" id="UP000758603"/>
    </source>
</evidence>
<accession>A0A9P8RKI8</accession>
<evidence type="ECO:0000256" key="1">
    <source>
        <dbReference type="ARBA" id="ARBA00022801"/>
    </source>
</evidence>